<dbReference type="GO" id="GO:0034045">
    <property type="term" value="C:phagophore assembly site membrane"/>
    <property type="evidence" value="ECO:0007669"/>
    <property type="project" value="TreeGrafter"/>
</dbReference>
<dbReference type="eggNOG" id="KOG3439">
    <property type="taxonomic scope" value="Eukaryota"/>
</dbReference>
<evidence type="ECO:0000256" key="6">
    <source>
        <dbReference type="ARBA" id="ARBA00022499"/>
    </source>
</evidence>
<evidence type="ECO:0000256" key="2">
    <source>
        <dbReference type="ARBA" id="ARBA00004496"/>
    </source>
</evidence>
<accession>E0VIX4</accession>
<evidence type="ECO:0000313" key="13">
    <source>
        <dbReference type="EnsemblMetazoa" id="PHUM235290-PA"/>
    </source>
</evidence>
<evidence type="ECO:0000256" key="5">
    <source>
        <dbReference type="ARBA" id="ARBA00022490"/>
    </source>
</evidence>
<dbReference type="PANTHER" id="PTHR13385">
    <property type="entry name" value="AUTOPHAGY PROTEIN 12"/>
    <property type="match status" value="1"/>
</dbReference>
<dbReference type="EMBL" id="AAZO01002729">
    <property type="status" value="NOT_ANNOTATED_CDS"/>
    <property type="molecule type" value="Genomic_DNA"/>
</dbReference>
<dbReference type="EnsemblMetazoa" id="PHUM235290-RA">
    <property type="protein sequence ID" value="PHUM235290-PA"/>
    <property type="gene ID" value="PHUM235290"/>
</dbReference>
<keyword evidence="14" id="KW-1185">Reference proteome</keyword>
<sequence length="127" mass="14286">MSEDNKDNTDPETLKVENLAIEDKNAAAGDEQAATKTDKQKIDVLLKATGNAPIMKKKKWSVDNEKKIGSVVEFIKKYLRLEPSENLFLYVNQCFAPSPDQTIKNLYDCFGSDGKLVLHYCKTQAWG</sequence>
<evidence type="ECO:0000313" key="12">
    <source>
        <dbReference type="EMBL" id="EEB13330.1"/>
    </source>
</evidence>
<dbReference type="GO" id="GO:0019776">
    <property type="term" value="F:Atg8-family ligase activity"/>
    <property type="evidence" value="ECO:0007669"/>
    <property type="project" value="TreeGrafter"/>
</dbReference>
<evidence type="ECO:0000256" key="11">
    <source>
        <dbReference type="RuleBase" id="RU361201"/>
    </source>
</evidence>
<name>E0VIX4_PEDHC</name>
<dbReference type="GO" id="GO:0034274">
    <property type="term" value="C:Atg12-Atg5-Atg16 complex"/>
    <property type="evidence" value="ECO:0007669"/>
    <property type="project" value="TreeGrafter"/>
</dbReference>
<dbReference type="GO" id="GO:0000421">
    <property type="term" value="C:autophagosome membrane"/>
    <property type="evidence" value="ECO:0007669"/>
    <property type="project" value="TreeGrafter"/>
</dbReference>
<dbReference type="GO" id="GO:0000422">
    <property type="term" value="P:autophagy of mitochondrion"/>
    <property type="evidence" value="ECO:0007669"/>
    <property type="project" value="TreeGrafter"/>
</dbReference>
<dbReference type="CTD" id="8230197"/>
<evidence type="ECO:0000256" key="10">
    <source>
        <dbReference type="ARBA" id="ARBA00023136"/>
    </source>
</evidence>
<dbReference type="FunCoup" id="E0VIX4">
    <property type="interactions" value="896"/>
</dbReference>
<reference evidence="12" key="2">
    <citation type="submission" date="2007-04" db="EMBL/GenBank/DDBJ databases">
        <title>The genome of the human body louse.</title>
        <authorList>
            <consortium name="The Human Body Louse Genome Consortium"/>
            <person name="Kirkness E."/>
            <person name="Walenz B."/>
            <person name="Hass B."/>
            <person name="Bruggner R."/>
            <person name="Strausberg R."/>
        </authorList>
    </citation>
    <scope>NUCLEOTIDE SEQUENCE</scope>
    <source>
        <strain evidence="12">USDA</strain>
    </source>
</reference>
<evidence type="ECO:0000256" key="4">
    <source>
        <dbReference type="ARBA" id="ARBA00015875"/>
    </source>
</evidence>
<dbReference type="InterPro" id="IPR007242">
    <property type="entry name" value="Atg12"/>
</dbReference>
<dbReference type="InterPro" id="IPR029071">
    <property type="entry name" value="Ubiquitin-like_domsf"/>
</dbReference>
<dbReference type="GO" id="GO:0097352">
    <property type="term" value="P:autophagosome maturation"/>
    <property type="evidence" value="ECO:0007669"/>
    <property type="project" value="TreeGrafter"/>
</dbReference>
<evidence type="ECO:0000256" key="9">
    <source>
        <dbReference type="ARBA" id="ARBA00023006"/>
    </source>
</evidence>
<evidence type="ECO:0000256" key="8">
    <source>
        <dbReference type="ARBA" id="ARBA00022990"/>
    </source>
</evidence>
<dbReference type="KEGG" id="phu:Phum_PHUM235290"/>
<dbReference type="FunFam" id="3.10.20.90:FF:000117">
    <property type="entry name" value="Ubiquitin-like protein ATG12"/>
    <property type="match status" value="1"/>
</dbReference>
<dbReference type="EMBL" id="DS235212">
    <property type="protein sequence ID" value="EEB13330.1"/>
    <property type="molecule type" value="Genomic_DNA"/>
</dbReference>
<dbReference type="Gene3D" id="3.10.20.90">
    <property type="entry name" value="Phosphatidylinositol 3-kinase Catalytic Subunit, Chain A, domain 1"/>
    <property type="match status" value="1"/>
</dbReference>
<keyword evidence="7 11" id="KW-0833">Ubl conjugation pathway</keyword>
<dbReference type="CDD" id="cd01612">
    <property type="entry name" value="Ubl_ATG12"/>
    <property type="match status" value="1"/>
</dbReference>
<keyword evidence="5" id="KW-0963">Cytoplasm</keyword>
<dbReference type="AlphaFoldDB" id="E0VIX4"/>
<organism>
    <name type="scientific">Pediculus humanus subsp. corporis</name>
    <name type="common">Body louse</name>
    <dbReference type="NCBI Taxonomy" id="121224"/>
    <lineage>
        <taxon>Eukaryota</taxon>
        <taxon>Metazoa</taxon>
        <taxon>Ecdysozoa</taxon>
        <taxon>Arthropoda</taxon>
        <taxon>Hexapoda</taxon>
        <taxon>Insecta</taxon>
        <taxon>Pterygota</taxon>
        <taxon>Neoptera</taxon>
        <taxon>Paraneoptera</taxon>
        <taxon>Psocodea</taxon>
        <taxon>Troctomorpha</taxon>
        <taxon>Phthiraptera</taxon>
        <taxon>Anoplura</taxon>
        <taxon>Pediculidae</taxon>
        <taxon>Pediculus</taxon>
    </lineage>
</organism>
<comment type="subcellular location">
    <subcellularLocation>
        <location evidence="2">Cytoplasm</location>
    </subcellularLocation>
    <subcellularLocation>
        <location evidence="1">Endomembrane system</location>
        <topology evidence="1">Peripheral membrane protein</topology>
    </subcellularLocation>
</comment>
<dbReference type="GeneID" id="8230197"/>
<dbReference type="InParanoid" id="E0VIX4"/>
<comment type="function">
    <text evidence="11">Ubiquitin-like protein involved in autophagic vesicle formation.</text>
</comment>
<gene>
    <name evidence="13" type="primary">8230197</name>
    <name evidence="12" type="ORF">Phum_PHUM235290</name>
</gene>
<dbReference type="GO" id="GO:0061723">
    <property type="term" value="P:glycophagy"/>
    <property type="evidence" value="ECO:0007669"/>
    <property type="project" value="TreeGrafter"/>
</dbReference>
<evidence type="ECO:0000256" key="3">
    <source>
        <dbReference type="ARBA" id="ARBA00007778"/>
    </source>
</evidence>
<keyword evidence="6 11" id="KW-1017">Isopeptide bond</keyword>
<reference evidence="12" key="1">
    <citation type="submission" date="2007-04" db="EMBL/GenBank/DDBJ databases">
        <title>Annotation of Pediculus humanus corporis strain USDA.</title>
        <authorList>
            <person name="Kirkness E."/>
            <person name="Hannick L."/>
            <person name="Hass B."/>
            <person name="Bruggner R."/>
            <person name="Lawson D."/>
            <person name="Bidwell S."/>
            <person name="Joardar V."/>
            <person name="Caler E."/>
            <person name="Walenz B."/>
            <person name="Inman J."/>
            <person name="Schobel S."/>
            <person name="Galinsky K."/>
            <person name="Amedeo P."/>
            <person name="Strausberg R."/>
        </authorList>
    </citation>
    <scope>NUCLEOTIDE SEQUENCE</scope>
    <source>
        <strain evidence="12">USDA</strain>
    </source>
</reference>
<dbReference type="VEuPathDB" id="VectorBase:PHUM235290"/>
<dbReference type="Pfam" id="PF04110">
    <property type="entry name" value="APG12"/>
    <property type="match status" value="1"/>
</dbReference>
<protein>
    <recommendedName>
        <fullName evidence="4 11">Ubiquitin-like protein ATG12</fullName>
    </recommendedName>
</protein>
<dbReference type="Proteomes" id="UP000009046">
    <property type="component" value="Unassembled WGS sequence"/>
</dbReference>
<comment type="similarity">
    <text evidence="3 11">Belongs to the ATG12 family.</text>
</comment>
<dbReference type="GO" id="GO:0034727">
    <property type="term" value="P:piecemeal microautophagy of the nucleus"/>
    <property type="evidence" value="ECO:0007669"/>
    <property type="project" value="TreeGrafter"/>
</dbReference>
<dbReference type="HOGENOM" id="CLU_106795_3_0_1"/>
<evidence type="ECO:0000256" key="7">
    <source>
        <dbReference type="ARBA" id="ARBA00022786"/>
    </source>
</evidence>
<dbReference type="STRING" id="121224.E0VIX4"/>
<keyword evidence="8" id="KW-0007">Acetylation</keyword>
<dbReference type="SUPFAM" id="SSF54236">
    <property type="entry name" value="Ubiquitin-like"/>
    <property type="match status" value="1"/>
</dbReference>
<dbReference type="OMA" id="YAKTHAW"/>
<comment type="subunit">
    <text evidence="11">Forms a conjugate with ATG5.</text>
</comment>
<dbReference type="OrthoDB" id="10003551at2759"/>
<dbReference type="GO" id="GO:0012505">
    <property type="term" value="C:endomembrane system"/>
    <property type="evidence" value="ECO:0007669"/>
    <property type="project" value="UniProtKB-SubCell"/>
</dbReference>
<evidence type="ECO:0000256" key="1">
    <source>
        <dbReference type="ARBA" id="ARBA00004184"/>
    </source>
</evidence>
<reference evidence="13" key="3">
    <citation type="submission" date="2021-02" db="UniProtKB">
        <authorList>
            <consortium name="EnsemblMetazoa"/>
        </authorList>
    </citation>
    <scope>IDENTIFICATION</scope>
    <source>
        <strain evidence="13">USDA</strain>
    </source>
</reference>
<dbReference type="GO" id="GO:0000045">
    <property type="term" value="P:autophagosome assembly"/>
    <property type="evidence" value="ECO:0007669"/>
    <property type="project" value="InterPro"/>
</dbReference>
<dbReference type="RefSeq" id="XP_002426068.1">
    <property type="nucleotide sequence ID" value="XM_002426023.1"/>
</dbReference>
<keyword evidence="9 11" id="KW-0072">Autophagy</keyword>
<keyword evidence="10" id="KW-0472">Membrane</keyword>
<evidence type="ECO:0000313" key="14">
    <source>
        <dbReference type="Proteomes" id="UP000009046"/>
    </source>
</evidence>
<dbReference type="PANTHER" id="PTHR13385:SF0">
    <property type="entry name" value="UBIQUITIN-LIKE PROTEIN ATG12"/>
    <property type="match status" value="1"/>
</dbReference>
<proteinExistence type="inferred from homology"/>